<dbReference type="Proteomes" id="UP000753908">
    <property type="component" value="Unassembled WGS sequence"/>
</dbReference>
<proteinExistence type="predicted"/>
<dbReference type="AlphaFoldDB" id="A0A951PUR7"/>
<gene>
    <name evidence="1" type="ORF">KME25_33980</name>
</gene>
<sequence>MVKPLGYFVGGLPGTQDSHILAEIEEQYGSQLQALTNDDRAACLIMLIESATDTPQAIVQDSFDEDGNGWGLWQLTQNLTPSSKLNLCIALLNQMVCGGLR</sequence>
<protein>
    <submittedName>
        <fullName evidence="1">Uncharacterized protein</fullName>
    </submittedName>
</protein>
<comment type="caution">
    <text evidence="1">The sequence shown here is derived from an EMBL/GenBank/DDBJ whole genome shotgun (WGS) entry which is preliminary data.</text>
</comment>
<reference evidence="1" key="1">
    <citation type="submission" date="2021-05" db="EMBL/GenBank/DDBJ databases">
        <authorList>
            <person name="Pietrasiak N."/>
            <person name="Ward R."/>
            <person name="Stajich J.E."/>
            <person name="Kurbessoian T."/>
        </authorList>
    </citation>
    <scope>NUCLEOTIDE SEQUENCE</scope>
    <source>
        <strain evidence="1">CPER-KK1</strain>
    </source>
</reference>
<dbReference type="EMBL" id="JAHHIF010000095">
    <property type="protein sequence ID" value="MBW4549377.1"/>
    <property type="molecule type" value="Genomic_DNA"/>
</dbReference>
<name>A0A951PUR7_9CYAN</name>
<organism evidence="1 2">
    <name type="scientific">Symplocastrum torsivum CPER-KK1</name>
    <dbReference type="NCBI Taxonomy" id="450513"/>
    <lineage>
        <taxon>Bacteria</taxon>
        <taxon>Bacillati</taxon>
        <taxon>Cyanobacteriota</taxon>
        <taxon>Cyanophyceae</taxon>
        <taxon>Oscillatoriophycideae</taxon>
        <taxon>Oscillatoriales</taxon>
        <taxon>Microcoleaceae</taxon>
        <taxon>Symplocastrum</taxon>
    </lineage>
</organism>
<evidence type="ECO:0000313" key="2">
    <source>
        <dbReference type="Proteomes" id="UP000753908"/>
    </source>
</evidence>
<evidence type="ECO:0000313" key="1">
    <source>
        <dbReference type="EMBL" id="MBW4549377.1"/>
    </source>
</evidence>
<reference evidence="1" key="2">
    <citation type="journal article" date="2022" name="Microbiol. Resour. Announc.">
        <title>Metagenome Sequencing to Explore Phylogenomics of Terrestrial Cyanobacteria.</title>
        <authorList>
            <person name="Ward R.D."/>
            <person name="Stajich J.E."/>
            <person name="Johansen J.R."/>
            <person name="Huntemann M."/>
            <person name="Clum A."/>
            <person name="Foster B."/>
            <person name="Foster B."/>
            <person name="Roux S."/>
            <person name="Palaniappan K."/>
            <person name="Varghese N."/>
            <person name="Mukherjee S."/>
            <person name="Reddy T.B.K."/>
            <person name="Daum C."/>
            <person name="Copeland A."/>
            <person name="Chen I.A."/>
            <person name="Ivanova N.N."/>
            <person name="Kyrpides N.C."/>
            <person name="Shapiro N."/>
            <person name="Eloe-Fadrosh E.A."/>
            <person name="Pietrasiak N."/>
        </authorList>
    </citation>
    <scope>NUCLEOTIDE SEQUENCE</scope>
    <source>
        <strain evidence="1">CPER-KK1</strain>
    </source>
</reference>
<accession>A0A951PUR7</accession>